<keyword evidence="5 8" id="KW-1133">Transmembrane helix</keyword>
<comment type="subcellular location">
    <subcellularLocation>
        <location evidence="1">Cell membrane</location>
        <topology evidence="1">Multi-pass membrane protein</topology>
    </subcellularLocation>
</comment>
<dbReference type="InterPro" id="IPR036640">
    <property type="entry name" value="ABC1_TM_sf"/>
</dbReference>
<dbReference type="Gene3D" id="3.40.50.300">
    <property type="entry name" value="P-loop containing nucleotide triphosphate hydrolases"/>
    <property type="match status" value="1"/>
</dbReference>
<dbReference type="InterPro" id="IPR027417">
    <property type="entry name" value="P-loop_NTPase"/>
</dbReference>
<dbReference type="InterPro" id="IPR011527">
    <property type="entry name" value="ABC1_TM_dom"/>
</dbReference>
<comment type="caution">
    <text evidence="11">The sequence shown here is derived from an EMBL/GenBank/DDBJ whole genome shotgun (WGS) entry which is preliminary data.</text>
</comment>
<dbReference type="SMART" id="SM00382">
    <property type="entry name" value="AAA"/>
    <property type="match status" value="1"/>
</dbReference>
<dbReference type="InterPro" id="IPR039421">
    <property type="entry name" value="Type_1_exporter"/>
</dbReference>
<protein>
    <submittedName>
        <fullName evidence="11">ABC transporter ATP-binding protein/permease</fullName>
    </submittedName>
</protein>
<organism evidence="11 12">
    <name type="scientific">Streptomyces antimicrobicus</name>
    <dbReference type="NCBI Taxonomy" id="2883108"/>
    <lineage>
        <taxon>Bacteria</taxon>
        <taxon>Bacillati</taxon>
        <taxon>Actinomycetota</taxon>
        <taxon>Actinomycetes</taxon>
        <taxon>Kitasatosporales</taxon>
        <taxon>Streptomycetaceae</taxon>
        <taxon>Streptomyces</taxon>
    </lineage>
</organism>
<dbReference type="CDD" id="cd03228">
    <property type="entry name" value="ABCC_MRP_Like"/>
    <property type="match status" value="1"/>
</dbReference>
<evidence type="ECO:0000313" key="12">
    <source>
        <dbReference type="Proteomes" id="UP001199054"/>
    </source>
</evidence>
<feature type="domain" description="ABC transmembrane type-1" evidence="10">
    <location>
        <begin position="1"/>
        <end position="271"/>
    </location>
</feature>
<evidence type="ECO:0000256" key="6">
    <source>
        <dbReference type="ARBA" id="ARBA00023136"/>
    </source>
</evidence>
<dbReference type="Pfam" id="PF00664">
    <property type="entry name" value="ABC_membrane"/>
    <property type="match status" value="1"/>
</dbReference>
<dbReference type="Proteomes" id="UP001199054">
    <property type="component" value="Unassembled WGS sequence"/>
</dbReference>
<evidence type="ECO:0000256" key="3">
    <source>
        <dbReference type="ARBA" id="ARBA00022741"/>
    </source>
</evidence>
<feature type="domain" description="ABC transporter" evidence="9">
    <location>
        <begin position="308"/>
        <end position="565"/>
    </location>
</feature>
<dbReference type="Pfam" id="PF00005">
    <property type="entry name" value="ABC_tran"/>
    <property type="match status" value="1"/>
</dbReference>
<feature type="transmembrane region" description="Helical" evidence="8">
    <location>
        <begin position="249"/>
        <end position="270"/>
    </location>
</feature>
<dbReference type="InterPro" id="IPR003439">
    <property type="entry name" value="ABC_transporter-like_ATP-bd"/>
</dbReference>
<evidence type="ECO:0000313" key="11">
    <source>
        <dbReference type="EMBL" id="MCB5183059.1"/>
    </source>
</evidence>
<feature type="transmembrane region" description="Helical" evidence="8">
    <location>
        <begin position="223"/>
        <end position="243"/>
    </location>
</feature>
<dbReference type="SUPFAM" id="SSF52540">
    <property type="entry name" value="P-loop containing nucleoside triphosphate hydrolases"/>
    <property type="match status" value="1"/>
</dbReference>
<keyword evidence="2 8" id="KW-0812">Transmembrane</keyword>
<evidence type="ECO:0000256" key="8">
    <source>
        <dbReference type="SAM" id="Phobius"/>
    </source>
</evidence>
<proteinExistence type="predicted"/>
<evidence type="ECO:0000256" key="7">
    <source>
        <dbReference type="SAM" id="MobiDB-lite"/>
    </source>
</evidence>
<evidence type="ECO:0000256" key="2">
    <source>
        <dbReference type="ARBA" id="ARBA00022692"/>
    </source>
</evidence>
<name>A0ABS8BEJ0_9ACTN</name>
<evidence type="ECO:0000259" key="9">
    <source>
        <dbReference type="PROSITE" id="PS50893"/>
    </source>
</evidence>
<evidence type="ECO:0000256" key="4">
    <source>
        <dbReference type="ARBA" id="ARBA00022840"/>
    </source>
</evidence>
<dbReference type="RefSeq" id="WP_226730231.1">
    <property type="nucleotide sequence ID" value="NZ_JAJAUY010000172.1"/>
</dbReference>
<keyword evidence="3" id="KW-0547">Nucleotide-binding</keyword>
<feature type="compositionally biased region" description="Low complexity" evidence="7">
    <location>
        <begin position="572"/>
        <end position="582"/>
    </location>
</feature>
<dbReference type="PROSITE" id="PS50929">
    <property type="entry name" value="ABC_TM1F"/>
    <property type="match status" value="1"/>
</dbReference>
<evidence type="ECO:0000256" key="5">
    <source>
        <dbReference type="ARBA" id="ARBA00022989"/>
    </source>
</evidence>
<dbReference type="PANTHER" id="PTHR24221">
    <property type="entry name" value="ATP-BINDING CASSETTE SUB-FAMILY B"/>
    <property type="match status" value="1"/>
</dbReference>
<dbReference type="InterPro" id="IPR003593">
    <property type="entry name" value="AAA+_ATPase"/>
</dbReference>
<gene>
    <name evidence="11" type="ORF">LG632_27350</name>
</gene>
<dbReference type="GO" id="GO:0005524">
    <property type="term" value="F:ATP binding"/>
    <property type="evidence" value="ECO:0007669"/>
    <property type="project" value="UniProtKB-KW"/>
</dbReference>
<dbReference type="PROSITE" id="PS50893">
    <property type="entry name" value="ABC_TRANSPORTER_2"/>
    <property type="match status" value="1"/>
</dbReference>
<reference evidence="11 12" key="1">
    <citation type="submission" date="2021-10" db="EMBL/GenBank/DDBJ databases">
        <title>Streptomyces sp. strain SMC 277, a novel streptomycete isolated from soil.</title>
        <authorList>
            <person name="Chanama M."/>
        </authorList>
    </citation>
    <scope>NUCLEOTIDE SEQUENCE [LARGE SCALE GENOMIC DNA]</scope>
    <source>
        <strain evidence="11 12">SMC 277</strain>
    </source>
</reference>
<evidence type="ECO:0000259" key="10">
    <source>
        <dbReference type="PROSITE" id="PS50929"/>
    </source>
</evidence>
<accession>A0ABS8BEJ0</accession>
<feature type="transmembrane region" description="Helical" evidence="8">
    <location>
        <begin position="128"/>
        <end position="148"/>
    </location>
</feature>
<keyword evidence="6 8" id="KW-0472">Membrane</keyword>
<keyword evidence="12" id="KW-1185">Reference proteome</keyword>
<keyword evidence="4 11" id="KW-0067">ATP-binding</keyword>
<feature type="region of interest" description="Disordered" evidence="7">
    <location>
        <begin position="496"/>
        <end position="518"/>
    </location>
</feature>
<evidence type="ECO:0000256" key="1">
    <source>
        <dbReference type="ARBA" id="ARBA00004651"/>
    </source>
</evidence>
<sequence length="589" mass="60143">MSAGAALAEPAVLGHTLDLLLAGSPAAPAWTALCAALIAADLVLDAAAARLTGTVGARSTAWLRRRALARVLAAAPHQAARFPAGDLATRLTAHAAEAGTVPATAAAGAVALLPPLGAVVALCLIDPWTALAFLSGVPVLLALLRAFARDTAAGVGRYQRIQLDLARRLAEALGGARTIAAAGTADRERERILRTLPQLSAEGHLMWRSYGGTVARSSALLPVLLYAVVAVAGFRLAAGALGVGDLVAATRYAALATGLGAATGALAAVVRGRTAARRTCELLALPELRQGTARLPSPRAGGPAPGALDLHDVTVVRGGAPVLHGVTLHLPGGTHAVVVGASGSGKSTLADVAGRLTAPDHGRVLLDGVPLEDLDPAELRREVAYAFARPVLLGGTVGEALALGQSPPPDPGTVRAAARAARADAFVTTLPRGYDTPVADAPLSGGEVQRLGLARAFCRTGRLLVLDDATSSLDTVTAREVDRALADRALADRPLNDRASFGVRPSGERPSGAPRPGTRLTVAHRVTTAARADVVVWLEEGRVRAVGRHRELWQHPDYRAVFAAEPARRHSGAAGREAAGPAGARGGTR</sequence>
<dbReference type="Gene3D" id="1.20.1560.10">
    <property type="entry name" value="ABC transporter type 1, transmembrane domain"/>
    <property type="match status" value="1"/>
</dbReference>
<feature type="region of interest" description="Disordered" evidence="7">
    <location>
        <begin position="568"/>
        <end position="589"/>
    </location>
</feature>
<dbReference type="PANTHER" id="PTHR24221:SF654">
    <property type="entry name" value="ATP-BINDING CASSETTE SUB-FAMILY B MEMBER 6"/>
    <property type="match status" value="1"/>
</dbReference>
<dbReference type="SUPFAM" id="SSF90123">
    <property type="entry name" value="ABC transporter transmembrane region"/>
    <property type="match status" value="1"/>
</dbReference>
<dbReference type="EMBL" id="JAJAUY010000172">
    <property type="protein sequence ID" value="MCB5183059.1"/>
    <property type="molecule type" value="Genomic_DNA"/>
</dbReference>